<evidence type="ECO:0000313" key="1">
    <source>
        <dbReference type="EMBL" id="EDU45083.1"/>
    </source>
</evidence>
<dbReference type="InParanoid" id="B2VYS0"/>
<accession>B2VYS0</accession>
<name>B2VYS0_PYRTR</name>
<evidence type="ECO:0000313" key="2">
    <source>
        <dbReference type="Proteomes" id="UP000001471"/>
    </source>
</evidence>
<reference evidence="2" key="1">
    <citation type="journal article" date="2013" name="G3 (Bethesda)">
        <title>Comparative genomics of a plant-pathogenic fungus, Pyrenophora tritici-repentis, reveals transduplication and the impact of repeat elements on pathogenicity and population divergence.</title>
        <authorList>
            <person name="Manning V.A."/>
            <person name="Pandelova I."/>
            <person name="Dhillon B."/>
            <person name="Wilhelm L.J."/>
            <person name="Goodwin S.B."/>
            <person name="Berlin A.M."/>
            <person name="Figueroa M."/>
            <person name="Freitag M."/>
            <person name="Hane J.K."/>
            <person name="Henrissat B."/>
            <person name="Holman W.H."/>
            <person name="Kodira C.D."/>
            <person name="Martin J."/>
            <person name="Oliver R.P."/>
            <person name="Robbertse B."/>
            <person name="Schackwitz W."/>
            <person name="Schwartz D.C."/>
            <person name="Spatafora J.W."/>
            <person name="Turgeon B.G."/>
            <person name="Yandava C."/>
            <person name="Young S."/>
            <person name="Zhou S."/>
            <person name="Zeng Q."/>
            <person name="Grigoriev I.V."/>
            <person name="Ma L.-J."/>
            <person name="Ciuffetti L.M."/>
        </authorList>
    </citation>
    <scope>NUCLEOTIDE SEQUENCE [LARGE SCALE GENOMIC DNA]</scope>
    <source>
        <strain evidence="2">Pt-1C-BFP</strain>
    </source>
</reference>
<protein>
    <submittedName>
        <fullName evidence="1">Uncharacterized protein</fullName>
    </submittedName>
</protein>
<organism evidence="1 2">
    <name type="scientific">Pyrenophora tritici-repentis (strain Pt-1C-BFP)</name>
    <name type="common">Wheat tan spot fungus</name>
    <name type="synonym">Drechslera tritici-repentis</name>
    <dbReference type="NCBI Taxonomy" id="426418"/>
    <lineage>
        <taxon>Eukaryota</taxon>
        <taxon>Fungi</taxon>
        <taxon>Dikarya</taxon>
        <taxon>Ascomycota</taxon>
        <taxon>Pezizomycotina</taxon>
        <taxon>Dothideomycetes</taxon>
        <taxon>Pleosporomycetidae</taxon>
        <taxon>Pleosporales</taxon>
        <taxon>Pleosporineae</taxon>
        <taxon>Pleosporaceae</taxon>
        <taxon>Pyrenophora</taxon>
    </lineage>
</organism>
<dbReference type="EMBL" id="DS231616">
    <property type="protein sequence ID" value="EDU45083.1"/>
    <property type="molecule type" value="Genomic_DNA"/>
</dbReference>
<dbReference type="AlphaFoldDB" id="B2VYS0"/>
<proteinExistence type="predicted"/>
<gene>
    <name evidence="1" type="ORF">PTRG_02560</name>
</gene>
<dbReference type="HOGENOM" id="CLU_1230457_0_0_1"/>
<sequence length="225" mass="25103">MSEWGLSGVLSGRCVASRVGLSEASVHYNTCSTQDDGHVLYHCHTPWSCHVDSPRCKYPERKHGKQTLRGHMKRQPGCPAVPVSSPNLHTAARYGRRATRVRREALNFASVAARAKLGSTTTKLFSLPRHKANESRRSTMGVHSGRGLTLVHWSTRELKPVEQVKICGTCWLRAGAYSPRRRYACEDAVWLQMVWVAWVGCMWLEAIARARFGCTSVTARAITVT</sequence>
<dbReference type="Proteomes" id="UP000001471">
    <property type="component" value="Unassembled WGS sequence"/>
</dbReference>